<protein>
    <submittedName>
        <fullName evidence="7">T9SS type A sorting domain-containing protein</fullName>
    </submittedName>
</protein>
<feature type="chain" id="PRO_5046827870" evidence="4">
    <location>
        <begin position="19"/>
        <end position="860"/>
    </location>
</feature>
<dbReference type="InterPro" id="IPR026444">
    <property type="entry name" value="Secre_tail"/>
</dbReference>
<feature type="domain" description="DUF7619" evidence="6">
    <location>
        <begin position="646"/>
        <end position="773"/>
    </location>
</feature>
<evidence type="ECO:0000256" key="1">
    <source>
        <dbReference type="ARBA" id="ARBA00022614"/>
    </source>
</evidence>
<dbReference type="Proteomes" id="UP001464555">
    <property type="component" value="Unassembled WGS sequence"/>
</dbReference>
<comment type="caution">
    <text evidence="7">The sequence shown here is derived from an EMBL/GenBank/DDBJ whole genome shotgun (WGS) entry which is preliminary data.</text>
</comment>
<sequence length="860" mass="93607">MKNTLLFLMLLLCGMAGAQIVNIPDAAFKAELLNASTANEIARNSNGVAMVIDVNGDNEIQVSEALAVWELRLTNDMTSMLGIAAFSNLRKLGGFPMEVLSLNITALTHLVELDLFAQNMTSITIGSLPYLKKIDLNLHSLASLDCTGLIGLEELYLSGNNLTSLTIANLSALKRINSIVDGITSLDCTGLTSLEELTILSNDLGSLTIANLHNLKYIDISSNITTLDCTGLTSLERLVLSSYSLTSLDCSGLPSLGILDLNIGGSLPSLTLSNDPVIEHITIAGSGLHSFDCTGLPSLRSLTINDAYNLNSLSIGDKPNMTGLFLEFLGKIESLDLSGCTALTQLTLTYEGYSDMSRFLNLKNGITEYENLYFGFSAEYDYPIYICIDEGNEALLGNNLANPYIQVSTYCSFTPGGDYNTIAGNFTFDSDSNGCDGNDGYTGFVKLNIDNGIEELSTFTTSGHYNFYTQAGTYTLTPQLENDWFTITPATATITQATVDNTVTTRNFCIAANGMHPDVEIIVLPIGNAQPGFDTDYRIIYRNKGNQTLSGAMTLNYDDTVLDHIESYPVENSSSMGSLAWNYTNLLPFETRTTRVTFNLNGPMQIPAVNLDDVLAFSASVTPLSGDETLADNTFTLNQIVTGSFDPNDITCLEGRSVSPDKIGEYLHYNINFENTGTAPATFIVVKNMVDETKFDISSLQLMDASHAIETSINGNKVEFIFDNINLGPEEKGNVTFKIKTLNTLQVNDDVTQQADIFFDYNWPIQTNETTTTFEVLSRGSFAMDNSVKVYPNPVKSIVTISADSALKSIQLYDIQGRLLQSGTVNDINATIDLSSRNSGMYFVKVFAEKGIKVEKIVKQ</sequence>
<gene>
    <name evidence="7" type="ORF">AAEO56_03605</name>
</gene>
<dbReference type="Pfam" id="PF24595">
    <property type="entry name" value="DUF7619"/>
    <property type="match status" value="1"/>
</dbReference>
<dbReference type="InterPro" id="IPR001611">
    <property type="entry name" value="Leu-rich_rpt"/>
</dbReference>
<reference evidence="7 8" key="1">
    <citation type="submission" date="2024-04" db="EMBL/GenBank/DDBJ databases">
        <title>Flavobacterium sp. DGU11 16S ribosomal RNA gene Genome sequencing and assembly.</title>
        <authorList>
            <person name="Park S."/>
        </authorList>
    </citation>
    <scope>NUCLEOTIDE SEQUENCE [LARGE SCALE GENOMIC DNA]</scope>
    <source>
        <strain evidence="7 8">DGU11</strain>
    </source>
</reference>
<proteinExistence type="predicted"/>
<keyword evidence="3" id="KW-0677">Repeat</keyword>
<evidence type="ECO:0000313" key="7">
    <source>
        <dbReference type="EMBL" id="MEL1243336.1"/>
    </source>
</evidence>
<dbReference type="Gene3D" id="3.80.10.10">
    <property type="entry name" value="Ribonuclease Inhibitor"/>
    <property type="match status" value="1"/>
</dbReference>
<keyword evidence="1" id="KW-0433">Leucine-rich repeat</keyword>
<dbReference type="Pfam" id="PF18962">
    <property type="entry name" value="Por_Secre_tail"/>
    <property type="match status" value="1"/>
</dbReference>
<name>A0ABU9HT59_9FLAO</name>
<accession>A0ABU9HT59</accession>
<evidence type="ECO:0000256" key="2">
    <source>
        <dbReference type="ARBA" id="ARBA00022729"/>
    </source>
</evidence>
<dbReference type="PANTHER" id="PTHR24366:SF96">
    <property type="entry name" value="LEUCINE RICH REPEAT CONTAINING 53"/>
    <property type="match status" value="1"/>
</dbReference>
<dbReference type="InterPro" id="IPR055353">
    <property type="entry name" value="DUF7619"/>
</dbReference>
<organism evidence="7 8">
    <name type="scientific">Flavobacterium arundinis</name>
    <dbReference type="NCBI Taxonomy" id="3139143"/>
    <lineage>
        <taxon>Bacteria</taxon>
        <taxon>Pseudomonadati</taxon>
        <taxon>Bacteroidota</taxon>
        <taxon>Flavobacteriia</taxon>
        <taxon>Flavobacteriales</taxon>
        <taxon>Flavobacteriaceae</taxon>
        <taxon>Flavobacterium</taxon>
    </lineage>
</organism>
<dbReference type="EMBL" id="JBBYHR010000002">
    <property type="protein sequence ID" value="MEL1243336.1"/>
    <property type="molecule type" value="Genomic_DNA"/>
</dbReference>
<dbReference type="NCBIfam" id="TIGR04183">
    <property type="entry name" value="Por_Secre_tail"/>
    <property type="match status" value="1"/>
</dbReference>
<dbReference type="InterPro" id="IPR032675">
    <property type="entry name" value="LRR_dom_sf"/>
</dbReference>
<dbReference type="SUPFAM" id="SSF52058">
    <property type="entry name" value="L domain-like"/>
    <property type="match status" value="1"/>
</dbReference>
<evidence type="ECO:0000259" key="6">
    <source>
        <dbReference type="Pfam" id="PF24595"/>
    </source>
</evidence>
<evidence type="ECO:0000259" key="5">
    <source>
        <dbReference type="Pfam" id="PF18962"/>
    </source>
</evidence>
<evidence type="ECO:0000256" key="3">
    <source>
        <dbReference type="ARBA" id="ARBA00022737"/>
    </source>
</evidence>
<dbReference type="RefSeq" id="WP_341695657.1">
    <property type="nucleotide sequence ID" value="NZ_JBBYHR010000002.1"/>
</dbReference>
<dbReference type="PANTHER" id="PTHR24366">
    <property type="entry name" value="IG(IMMUNOGLOBULIN) AND LRR(LEUCINE RICH REPEAT) DOMAINS"/>
    <property type="match status" value="1"/>
</dbReference>
<evidence type="ECO:0000256" key="4">
    <source>
        <dbReference type="SAM" id="SignalP"/>
    </source>
</evidence>
<dbReference type="PROSITE" id="PS51450">
    <property type="entry name" value="LRR"/>
    <property type="match status" value="1"/>
</dbReference>
<keyword evidence="8" id="KW-1185">Reference proteome</keyword>
<feature type="signal peptide" evidence="4">
    <location>
        <begin position="1"/>
        <end position="18"/>
    </location>
</feature>
<evidence type="ECO:0000313" key="8">
    <source>
        <dbReference type="Proteomes" id="UP001464555"/>
    </source>
</evidence>
<keyword evidence="2 4" id="KW-0732">Signal</keyword>
<feature type="domain" description="Secretion system C-terminal sorting" evidence="5">
    <location>
        <begin position="790"/>
        <end position="858"/>
    </location>
</feature>